<dbReference type="Gene3D" id="2.60.40.4070">
    <property type="match status" value="1"/>
</dbReference>
<evidence type="ECO:0000313" key="4">
    <source>
        <dbReference type="Proteomes" id="UP001597460"/>
    </source>
</evidence>
<dbReference type="Gene3D" id="2.60.40.1220">
    <property type="match status" value="1"/>
</dbReference>
<dbReference type="RefSeq" id="WP_390300986.1">
    <property type="nucleotide sequence ID" value="NZ_JBHULI010000024.1"/>
</dbReference>
<evidence type="ECO:0000313" key="3">
    <source>
        <dbReference type="EMBL" id="MFD2532487.1"/>
    </source>
</evidence>
<evidence type="ECO:0000259" key="2">
    <source>
        <dbReference type="Pfam" id="PF18962"/>
    </source>
</evidence>
<accession>A0ABW5JM92</accession>
<dbReference type="NCBIfam" id="TIGR04183">
    <property type="entry name" value="Por_Secre_tail"/>
    <property type="match status" value="1"/>
</dbReference>
<keyword evidence="4" id="KW-1185">Reference proteome</keyword>
<evidence type="ECO:0000256" key="1">
    <source>
        <dbReference type="ARBA" id="ARBA00022729"/>
    </source>
</evidence>
<dbReference type="InterPro" id="IPR014755">
    <property type="entry name" value="Cu-Rt/internalin_Ig-like"/>
</dbReference>
<dbReference type="Pfam" id="PF18962">
    <property type="entry name" value="Por_Secre_tail"/>
    <property type="match status" value="1"/>
</dbReference>
<name>A0ABW5JM92_9BACT</name>
<feature type="domain" description="Secretion system C-terminal sorting" evidence="2">
    <location>
        <begin position="1134"/>
        <end position="1208"/>
    </location>
</feature>
<dbReference type="EMBL" id="JBHULI010000024">
    <property type="protein sequence ID" value="MFD2532487.1"/>
    <property type="molecule type" value="Genomic_DNA"/>
</dbReference>
<gene>
    <name evidence="3" type="ORF">ACFSVN_08525</name>
</gene>
<comment type="caution">
    <text evidence="3">The sequence shown here is derived from an EMBL/GenBank/DDBJ whole genome shotgun (WGS) entry which is preliminary data.</text>
</comment>
<organism evidence="3 4">
    <name type="scientific">Gracilimonas halophila</name>
    <dbReference type="NCBI Taxonomy" id="1834464"/>
    <lineage>
        <taxon>Bacteria</taxon>
        <taxon>Pseudomonadati</taxon>
        <taxon>Balneolota</taxon>
        <taxon>Balneolia</taxon>
        <taxon>Balneolales</taxon>
        <taxon>Balneolaceae</taxon>
        <taxon>Gracilimonas</taxon>
    </lineage>
</organism>
<sequence>MLISGIAGIDAFAQTTTWNGSVNSDWNNASNWSNGVPGPGYRVVITNFPNKPILNTSVTVNSIQLGSYYPGAGITYLTVISGGTLTVTNEIEFNGNGGSLHIDGGTVNHTGTSMTFGSNVNRYVEMTSGNFTTNANISLNGGNTTQPGFSLGNGTANFNGDLTVSSSNKRFDAGSGTINVSGDLTVGQSSIFNLGTATLTVDGTTTVNGDFNGDDGTAIFDGPANIVSNGELNLNSGNLVFNSTLDVEGNAYAYLGSGTVDINSDVQVQSSGYFYVQDATVNINGNADFSSNGNLFVDSGTINVAGNASVTSGGSMSLGSGNLALSGDFEVSGGSDFDAESSTVTFSGDSTQTVTTNGNNITFNNVVVDSGATFQTDGDSENVVTIEGDLTVNEGGSVNVQDDDQLDIQGEVNGDGSDNVTSPDPFAVSAVATDVNTVFITFNKAMVESFAENVSNYDIERVSNSSSVTVNSATLNTGGNSRQVTLSIAAILEDVEYRIIMNNLESTDGGELSNNHIKRFTKVGPITFYSVTSGNWATASTWSKTGHSGTPSTSDHPGNTNNATVIIGDGDLVTISSSNSIENQTAVQVKSGAILRVGSGGVLTTGIKTITGNGTFEVTTGTLRIGSPAGINASGASGNIQTTTRAFSTSGSYTYNGTVGQNTGSGLPETVQNLAISNSSGATLSTNNIRVNGTLFLTSGTFSIGSGKNLIANTKSIGSGNLKIERTITGSNGWRLLSSPINTDFNDLFDKTVTQGFTGAYYSTGSNPGDTLQPNVLFYDETYPGTDNQRWRAPSNASNTISEGVGLFTYIFGDIDTDPNYNDVFPLPLTLDVQGQENEGPVDLGVTFTASADSRWNLVGNPYAATIDWDDPTSWTKTNIDQTIYIWDYDSNQFLTWNGSTGDLGSGLIAPFQGFWVKANSSPASLVVNESAKTTGGAYVGKTNSSGKHSHPMFSVKIVDEDNREVSAHFMFSENAKIGKDPLDGYRLNPFSGINNYIELSSFSSSGEKYSINNLPRNFGIPIEIPLQVEAFEEGYSVSKNMYLKLQNMDNIPEGWTITLIDKKENSEVSLRDQPSYIFSHQGVKGKAATNKSKGSLPKIQSKTNPENTRFVLRIDPGSDANELPSDFTLEQNYPNPFNPTTRIQFDLPLQSYTELSIFDILGRKVATLVDSELQAGTHTFTWDASRVSSGVYLYRLVTKNGVFTKKMTLIK</sequence>
<dbReference type="InterPro" id="IPR012332">
    <property type="entry name" value="Autotransporter_pectin_lyase_C"/>
</dbReference>
<dbReference type="InterPro" id="IPR026444">
    <property type="entry name" value="Secre_tail"/>
</dbReference>
<dbReference type="Proteomes" id="UP001597460">
    <property type="component" value="Unassembled WGS sequence"/>
</dbReference>
<proteinExistence type="predicted"/>
<protein>
    <submittedName>
        <fullName evidence="3">T9SS type A sorting domain-containing protein</fullName>
    </submittedName>
</protein>
<dbReference type="Gene3D" id="2.160.20.20">
    <property type="match status" value="1"/>
</dbReference>
<keyword evidence="1" id="KW-0732">Signal</keyword>
<reference evidence="4" key="1">
    <citation type="journal article" date="2019" name="Int. J. Syst. Evol. Microbiol.">
        <title>The Global Catalogue of Microorganisms (GCM) 10K type strain sequencing project: providing services to taxonomists for standard genome sequencing and annotation.</title>
        <authorList>
            <consortium name="The Broad Institute Genomics Platform"/>
            <consortium name="The Broad Institute Genome Sequencing Center for Infectious Disease"/>
            <person name="Wu L."/>
            <person name="Ma J."/>
        </authorList>
    </citation>
    <scope>NUCLEOTIDE SEQUENCE [LARGE SCALE GENOMIC DNA]</scope>
    <source>
        <strain evidence="4">KCTC 52042</strain>
    </source>
</reference>